<protein>
    <submittedName>
        <fullName evidence="1">Uncharacterized protein</fullName>
    </submittedName>
</protein>
<reference evidence="1 2" key="1">
    <citation type="submission" date="2019-07" db="EMBL/GenBank/DDBJ databases">
        <title>Gilliamella genomes.</title>
        <authorList>
            <person name="Zheng H."/>
        </authorList>
    </citation>
    <scope>NUCLEOTIDE SEQUENCE [LARGE SCALE GENOMIC DNA]</scope>
    <source>
        <strain evidence="1 2">W8131</strain>
    </source>
</reference>
<proteinExistence type="predicted"/>
<dbReference type="EMBL" id="VMHL01000006">
    <property type="protein sequence ID" value="TSJ87987.1"/>
    <property type="molecule type" value="Genomic_DNA"/>
</dbReference>
<organism evidence="1 2">
    <name type="scientific">Gilliamella apicola</name>
    <dbReference type="NCBI Taxonomy" id="1196095"/>
    <lineage>
        <taxon>Bacteria</taxon>
        <taxon>Pseudomonadati</taxon>
        <taxon>Pseudomonadota</taxon>
        <taxon>Gammaproteobacteria</taxon>
        <taxon>Orbales</taxon>
        <taxon>Orbaceae</taxon>
        <taxon>Gilliamella</taxon>
    </lineage>
</organism>
<dbReference type="AlphaFoldDB" id="A0A556RGH6"/>
<evidence type="ECO:0000313" key="1">
    <source>
        <dbReference type="EMBL" id="TSJ87987.1"/>
    </source>
</evidence>
<name>A0A556RGH6_9GAMM</name>
<dbReference type="Proteomes" id="UP000319138">
    <property type="component" value="Unassembled WGS sequence"/>
</dbReference>
<gene>
    <name evidence="1" type="ORF">FPQ14_11635</name>
</gene>
<accession>A0A556RGH6</accession>
<evidence type="ECO:0000313" key="2">
    <source>
        <dbReference type="Proteomes" id="UP000319138"/>
    </source>
</evidence>
<comment type="caution">
    <text evidence="1">The sequence shown here is derived from an EMBL/GenBank/DDBJ whole genome shotgun (WGS) entry which is preliminary data.</text>
</comment>
<dbReference type="RefSeq" id="WP_144190369.1">
    <property type="nucleotide sequence ID" value="NZ_VMHL01000006.1"/>
</dbReference>
<sequence>MPAQFRVVQTSFSAGEISPEMRGRTDTAKHQNGLKKSVNAAISPFGGAVRRNGSRFVNKAKYSDKELILIKFVFSVDQSYMLELGEYYIRFYINGHVIRDANGDIYEVVTPYRELDLKDIKYTQREDTMFLVHGDHPIMELKRYGDANWSLMPAIFDPVPFEETEPTPYAYLKFTTEDKEVDKSVTITCFHNDACTNKNYCFVQSDIGARISVNSGVIKITNISDANKGKCCTATGKIIYALSSVVTAIPNSWTILHPGWSAELGYPSATFIHQQRLIFASSKKFPRKIWMSTTGNPYNFDTADSSDDDALSVGIDDNHGNKIIHLAQDQVLLALTAGNEFSITGGYENGIKPSNINIRLQSAFGCSHVRPINIDASMLFVQRAGKQLKAVSNGGYYGTDVEWMTLSEISRHLLTSGIKAVTYQQDPNSMIYVVCNDGKIAALTYNSEQEIAGWGTFETKGQYLYVCCLPDKTKDVVYTAVRRNINQEQVVTIEIFDPELNTDCAVSGFDERGTNVWRGFDHLEGYEVSIVADGVVMPPQKVINGSIILNRDATSIEAGINYKTTLELLFQDFPVNAGTIVGSRLTLSEVTFRVHRTRGATAYLYGPESGQIITSRKFGKELLDKAPPELESSIQLNSIGWDINEINLTIEQEQPLPFHLLAVSYVVTSG</sequence>